<keyword evidence="1" id="KW-1133">Transmembrane helix</keyword>
<keyword evidence="1" id="KW-0472">Membrane</keyword>
<evidence type="ECO:0000256" key="1">
    <source>
        <dbReference type="SAM" id="Phobius"/>
    </source>
</evidence>
<reference evidence="3" key="1">
    <citation type="submission" date="2022-11" db="EMBL/GenBank/DDBJ databases">
        <title>Genome Sequence of Cubamyces cubensis.</title>
        <authorList>
            <person name="Buettner E."/>
        </authorList>
    </citation>
    <scope>NUCLEOTIDE SEQUENCE</scope>
    <source>
        <strain evidence="3">MPL-01</strain>
    </source>
</reference>
<evidence type="ECO:0000259" key="2">
    <source>
        <dbReference type="Pfam" id="PF20151"/>
    </source>
</evidence>
<evidence type="ECO:0000313" key="3">
    <source>
        <dbReference type="EMBL" id="KAJ8455295.1"/>
    </source>
</evidence>
<protein>
    <recommendedName>
        <fullName evidence="2">DUF6533 domain-containing protein</fullName>
    </recommendedName>
</protein>
<feature type="domain" description="DUF6533" evidence="2">
    <location>
        <begin position="34"/>
        <end position="78"/>
    </location>
</feature>
<organism evidence="3 4">
    <name type="scientific">Trametes cubensis</name>
    <dbReference type="NCBI Taxonomy" id="1111947"/>
    <lineage>
        <taxon>Eukaryota</taxon>
        <taxon>Fungi</taxon>
        <taxon>Dikarya</taxon>
        <taxon>Basidiomycota</taxon>
        <taxon>Agaricomycotina</taxon>
        <taxon>Agaricomycetes</taxon>
        <taxon>Polyporales</taxon>
        <taxon>Polyporaceae</taxon>
        <taxon>Trametes</taxon>
    </lineage>
</organism>
<dbReference type="AlphaFoldDB" id="A0AAD7X3I4"/>
<feature type="transmembrane region" description="Helical" evidence="1">
    <location>
        <begin position="147"/>
        <end position="165"/>
    </location>
</feature>
<evidence type="ECO:0000313" key="4">
    <source>
        <dbReference type="Proteomes" id="UP001215151"/>
    </source>
</evidence>
<dbReference type="Pfam" id="PF20151">
    <property type="entry name" value="DUF6533"/>
    <property type="match status" value="1"/>
</dbReference>
<dbReference type="EMBL" id="JAPEVG010000792">
    <property type="protein sequence ID" value="KAJ8455295.1"/>
    <property type="molecule type" value="Genomic_DNA"/>
</dbReference>
<keyword evidence="4" id="KW-1185">Reference proteome</keyword>
<feature type="transmembrane region" description="Helical" evidence="1">
    <location>
        <begin position="171"/>
        <end position="188"/>
    </location>
</feature>
<keyword evidence="1" id="KW-0812">Transmembrane</keyword>
<accession>A0AAD7X3I4</accession>
<dbReference type="Proteomes" id="UP001215151">
    <property type="component" value="Unassembled WGS sequence"/>
</dbReference>
<comment type="caution">
    <text evidence="3">The sequence shown here is derived from an EMBL/GenBank/DDBJ whole genome shotgun (WGS) entry which is preliminary data.</text>
</comment>
<sequence length="233" mass="25619">MQPTASSSYTEMSANLLSEATIEAYVEQVVIANYIHVSATVVLVYDTLVTLDREITQVWKGGSVWFAVLYCANRYCAIANRVMVILERVQWKGQTIQRLASGARASSIVSDLIVLLVTLRQTYRIYRVSNRDNGPTLSRVLFEDGSLYFVVLFLFNLCDIVILQIAVNGAIADFVTILSVILVARFLLRLREVGTGSGDPGLQLSSVGINPSRSGLVESLGQSLVFINEFAAD</sequence>
<name>A0AAD7X3I4_9APHY</name>
<proteinExistence type="predicted"/>
<gene>
    <name evidence="3" type="ORF">ONZ51_g12526</name>
</gene>
<dbReference type="InterPro" id="IPR045340">
    <property type="entry name" value="DUF6533"/>
</dbReference>